<feature type="transmembrane region" description="Helical" evidence="1">
    <location>
        <begin position="111"/>
        <end position="129"/>
    </location>
</feature>
<keyword evidence="1" id="KW-1133">Transmembrane helix</keyword>
<evidence type="ECO:0000256" key="1">
    <source>
        <dbReference type="SAM" id="Phobius"/>
    </source>
</evidence>
<protein>
    <submittedName>
        <fullName evidence="2">Uncharacterized protein</fullName>
    </submittedName>
</protein>
<proteinExistence type="predicted"/>
<evidence type="ECO:0000313" key="2">
    <source>
        <dbReference type="EMBL" id="MBU6081960.1"/>
    </source>
</evidence>
<dbReference type="Proteomes" id="UP000812672">
    <property type="component" value="Unassembled WGS sequence"/>
</dbReference>
<accession>A0ABS6GS72</accession>
<feature type="transmembrane region" description="Helical" evidence="1">
    <location>
        <begin position="9"/>
        <end position="28"/>
    </location>
</feature>
<keyword evidence="1" id="KW-0812">Transmembrane</keyword>
<reference evidence="2 3" key="1">
    <citation type="journal article" date="2011" name="Int. J. Syst. Evol. Microbiol.">
        <title>Allobacillus halotolerans gen. nov., sp. nov. isolated from shrimp paste.</title>
        <authorList>
            <person name="Sheu S.Y."/>
            <person name="Arun A.B."/>
            <person name="Jiang S.R."/>
            <person name="Young C.C."/>
            <person name="Chen W.M."/>
        </authorList>
    </citation>
    <scope>NUCLEOTIDE SEQUENCE [LARGE SCALE GENOMIC DNA]</scope>
    <source>
        <strain evidence="2 3">LMG 24826</strain>
    </source>
</reference>
<keyword evidence="3" id="KW-1185">Reference proteome</keyword>
<gene>
    <name evidence="2" type="ORF">KQ486_13130</name>
</gene>
<name>A0ABS6GS72_9BACI</name>
<feature type="transmembrane region" description="Helical" evidence="1">
    <location>
        <begin position="81"/>
        <end position="99"/>
    </location>
</feature>
<organism evidence="2 3">
    <name type="scientific">Allobacillus halotolerans</name>
    <dbReference type="NCBI Taxonomy" id="570278"/>
    <lineage>
        <taxon>Bacteria</taxon>
        <taxon>Bacillati</taxon>
        <taxon>Bacillota</taxon>
        <taxon>Bacilli</taxon>
        <taxon>Bacillales</taxon>
        <taxon>Bacillaceae</taxon>
        <taxon>Allobacillus</taxon>
    </lineage>
</organism>
<comment type="caution">
    <text evidence="2">The sequence shown here is derived from an EMBL/GenBank/DDBJ whole genome shotgun (WGS) entry which is preliminary data.</text>
</comment>
<sequence length="140" mass="16382">MLKKFKQNWLFIVSYLLICAFIYEIWAAHQFYPYIYDYIVSKKEVVVKNGIGEIVWGPYERIPNQLAHEDELSVSILVNRIEQTLLTIATTLLTIPLAIKTIKEKPTSMNQFGLVALFILLGYLIYLYVGHVFELQPYLY</sequence>
<keyword evidence="1" id="KW-0472">Membrane</keyword>
<dbReference type="EMBL" id="JAHLZF010000027">
    <property type="protein sequence ID" value="MBU6081960.1"/>
    <property type="molecule type" value="Genomic_DNA"/>
</dbReference>
<evidence type="ECO:0000313" key="3">
    <source>
        <dbReference type="Proteomes" id="UP000812672"/>
    </source>
</evidence>
<dbReference type="RefSeq" id="WP_216687907.1">
    <property type="nucleotide sequence ID" value="NZ_CAUPKR010000034.1"/>
</dbReference>